<name>A0ABT8GZZ5_9ACTN</name>
<proteinExistence type="predicted"/>
<dbReference type="RefSeq" id="WP_301162450.1">
    <property type="nucleotide sequence ID" value="NZ_JAUHTB010000006.1"/>
</dbReference>
<dbReference type="EMBL" id="JAUHTB010000006">
    <property type="protein sequence ID" value="MDN4505780.1"/>
    <property type="molecule type" value="Genomic_DNA"/>
</dbReference>
<dbReference type="Proteomes" id="UP001172702">
    <property type="component" value="Unassembled WGS sequence"/>
</dbReference>
<organism evidence="1 2">
    <name type="scientific">Dietzia maris</name>
    <dbReference type="NCBI Taxonomy" id="37915"/>
    <lineage>
        <taxon>Bacteria</taxon>
        <taxon>Bacillati</taxon>
        <taxon>Actinomycetota</taxon>
        <taxon>Actinomycetes</taxon>
        <taxon>Mycobacteriales</taxon>
        <taxon>Dietziaceae</taxon>
        <taxon>Dietzia</taxon>
    </lineage>
</organism>
<protein>
    <submittedName>
        <fullName evidence="1">Uncharacterized protein</fullName>
    </submittedName>
</protein>
<reference evidence="1 2" key="1">
    <citation type="submission" date="2023-07" db="EMBL/GenBank/DDBJ databases">
        <title>Strategy for survival of the halotoleranting strain Dietzia MX2 from the Yakshinskoe mineral salts deposit.</title>
        <authorList>
            <person name="Kharitonova M.A."/>
            <person name="Kupriyanova-Ashina F.G."/>
            <person name="Shakirov T.R."/>
            <person name="Vafina M.S."/>
            <person name="Ilinskaya O.N."/>
        </authorList>
    </citation>
    <scope>NUCLEOTIDE SEQUENCE [LARGE SCALE GENOMIC DNA]</scope>
    <source>
        <strain evidence="1 2">MX2</strain>
    </source>
</reference>
<evidence type="ECO:0000313" key="1">
    <source>
        <dbReference type="EMBL" id="MDN4505780.1"/>
    </source>
</evidence>
<comment type="caution">
    <text evidence="1">The sequence shown here is derived from an EMBL/GenBank/DDBJ whole genome shotgun (WGS) entry which is preliminary data.</text>
</comment>
<evidence type="ECO:0000313" key="2">
    <source>
        <dbReference type="Proteomes" id="UP001172702"/>
    </source>
</evidence>
<accession>A0ABT8GZZ5</accession>
<sequence>MGYFESLGALADPLHEPVLLALPVFIALVAIEWISAPDPARLGHPPGPPFE</sequence>
<keyword evidence="2" id="KW-1185">Reference proteome</keyword>
<gene>
    <name evidence="1" type="ORF">QYF62_06905</name>
</gene>